<evidence type="ECO:0000313" key="6">
    <source>
        <dbReference type="Proteomes" id="UP000199529"/>
    </source>
</evidence>
<dbReference type="STRING" id="418495.SAMN05216215_101479"/>
<evidence type="ECO:0000259" key="2">
    <source>
        <dbReference type="Pfam" id="PF13556"/>
    </source>
</evidence>
<evidence type="ECO:0000256" key="1">
    <source>
        <dbReference type="ARBA" id="ARBA00006754"/>
    </source>
</evidence>
<dbReference type="InterPro" id="IPR042070">
    <property type="entry name" value="PucR_C-HTH_sf"/>
</dbReference>
<proteinExistence type="inferred from homology"/>
<dbReference type="AlphaFoldDB" id="A0A1H3E432"/>
<dbReference type="OrthoDB" id="4571023at2"/>
<reference evidence="6" key="1">
    <citation type="submission" date="2016-10" db="EMBL/GenBank/DDBJ databases">
        <authorList>
            <person name="Varghese N."/>
            <person name="Submissions S."/>
        </authorList>
    </citation>
    <scope>NUCLEOTIDE SEQUENCE [LARGE SCALE GENOMIC DNA]</scope>
    <source>
        <strain evidence="6">CGMCC 4.3530</strain>
    </source>
</reference>
<dbReference type="EMBL" id="FNOK01000014">
    <property type="protein sequence ID" value="SDX73038.1"/>
    <property type="molecule type" value="Genomic_DNA"/>
</dbReference>
<keyword evidence="6" id="KW-1185">Reference proteome</keyword>
<feature type="domain" description="CdaR GGDEF-like" evidence="4">
    <location>
        <begin position="180"/>
        <end position="299"/>
    </location>
</feature>
<feature type="domain" description="PucR C-terminal helix-turn-helix" evidence="2">
    <location>
        <begin position="346"/>
        <end position="404"/>
    </location>
</feature>
<dbReference type="Proteomes" id="UP000199529">
    <property type="component" value="Unassembled WGS sequence"/>
</dbReference>
<comment type="similarity">
    <text evidence="1">Belongs to the CdaR family.</text>
</comment>
<gene>
    <name evidence="5" type="ORF">SAMN05216215_101479</name>
</gene>
<dbReference type="PANTHER" id="PTHR33744:SF7">
    <property type="entry name" value="PUCR FAMILY TRANSCRIPTIONAL REGULATOR"/>
    <property type="match status" value="1"/>
</dbReference>
<dbReference type="InterPro" id="IPR025751">
    <property type="entry name" value="RsbRD_N_dom"/>
</dbReference>
<dbReference type="InterPro" id="IPR025736">
    <property type="entry name" value="PucR_C-HTH_dom"/>
</dbReference>
<dbReference type="InterPro" id="IPR041522">
    <property type="entry name" value="CdaR_GGDEF"/>
</dbReference>
<organism evidence="5 6">
    <name type="scientific">Saccharopolyspora shandongensis</name>
    <dbReference type="NCBI Taxonomy" id="418495"/>
    <lineage>
        <taxon>Bacteria</taxon>
        <taxon>Bacillati</taxon>
        <taxon>Actinomycetota</taxon>
        <taxon>Actinomycetes</taxon>
        <taxon>Pseudonocardiales</taxon>
        <taxon>Pseudonocardiaceae</taxon>
        <taxon>Saccharopolyspora</taxon>
    </lineage>
</organism>
<protein>
    <submittedName>
        <fullName evidence="5">Sugar diacid utilization regulator</fullName>
    </submittedName>
</protein>
<dbReference type="InterPro" id="IPR051448">
    <property type="entry name" value="CdaR-like_regulators"/>
</dbReference>
<evidence type="ECO:0000259" key="3">
    <source>
        <dbReference type="Pfam" id="PF14361"/>
    </source>
</evidence>
<sequence>MIESNAVPLELRWRGEPLHQALAAAAPALVPAVLARLIAELPAYAELPEEELRGDITRIIERGMAMVGRMLRDGGAPDPKSLADLREDILHRAEEGVPIEAVLNAHNVGVRVAWEHFSAQARPEDVRALAGVVDLVLRYLREITSVASSVYFQERDTFLADAHAAKQDLLAALLTGGDSLDAAARLGIRLADSYAVLDVEIAAHPDESAPGTNADVARWRKLRRFCAELERRSPHPLLSRLNGHGGVVLLARGDAADPDRRVHDLVLAAGAAAGADVTVGAVSASVPGIPEAARTAHELRRLAVAGRPPGVYTLDELALDYQLTRPGPARDVLAGKLRAIEDEPDLLETLCTHLGTGLNRRRTASRLHVHPNTVDYRMRKVAELTGLNPADATDAAHLRAALIARTLH</sequence>
<dbReference type="PANTHER" id="PTHR33744">
    <property type="entry name" value="CARBOHYDRATE DIACID REGULATOR"/>
    <property type="match status" value="1"/>
</dbReference>
<dbReference type="Pfam" id="PF14361">
    <property type="entry name" value="RsbRD_N"/>
    <property type="match status" value="1"/>
</dbReference>
<accession>A0A1H3E432</accession>
<evidence type="ECO:0000259" key="4">
    <source>
        <dbReference type="Pfam" id="PF17853"/>
    </source>
</evidence>
<dbReference type="Gene3D" id="1.10.10.2840">
    <property type="entry name" value="PucR C-terminal helix-turn-helix domain"/>
    <property type="match status" value="1"/>
</dbReference>
<feature type="domain" description="RsbT co-antagonist protein RsbRD N-terminal" evidence="3">
    <location>
        <begin position="27"/>
        <end position="164"/>
    </location>
</feature>
<dbReference type="Pfam" id="PF13556">
    <property type="entry name" value="HTH_30"/>
    <property type="match status" value="1"/>
</dbReference>
<name>A0A1H3E432_9PSEU</name>
<dbReference type="RefSeq" id="WP_093266486.1">
    <property type="nucleotide sequence ID" value="NZ_FNOK01000014.1"/>
</dbReference>
<evidence type="ECO:0000313" key="5">
    <source>
        <dbReference type="EMBL" id="SDX73038.1"/>
    </source>
</evidence>
<dbReference type="Pfam" id="PF17853">
    <property type="entry name" value="GGDEF_2"/>
    <property type="match status" value="1"/>
</dbReference>